<dbReference type="SUPFAM" id="SSF48264">
    <property type="entry name" value="Cytochrome P450"/>
    <property type="match status" value="1"/>
</dbReference>
<feature type="binding site" description="axial binding residue" evidence="11">
    <location>
        <position position="503"/>
    </location>
    <ligand>
        <name>heme</name>
        <dbReference type="ChEBI" id="CHEBI:30413"/>
    </ligand>
    <ligandPart>
        <name>Fe</name>
        <dbReference type="ChEBI" id="CHEBI:18248"/>
    </ligandPart>
</feature>
<feature type="transmembrane region" description="Helical" evidence="13">
    <location>
        <begin position="6"/>
        <end position="26"/>
    </location>
</feature>
<evidence type="ECO:0000256" key="8">
    <source>
        <dbReference type="ARBA" id="ARBA00023004"/>
    </source>
</evidence>
<keyword evidence="8 11" id="KW-0408">Iron</keyword>
<dbReference type="AlphaFoldDB" id="A0AAN9F1J7"/>
<accession>A0AAN9F1J7</accession>
<evidence type="ECO:0000256" key="9">
    <source>
        <dbReference type="ARBA" id="ARBA00023033"/>
    </source>
</evidence>
<reference evidence="14 15" key="1">
    <citation type="submission" date="2024-01" db="EMBL/GenBank/DDBJ databases">
        <title>The genomes of 5 underutilized Papilionoideae crops provide insights into root nodulation and disease resistanc.</title>
        <authorList>
            <person name="Yuan L."/>
        </authorList>
    </citation>
    <scope>NUCLEOTIDE SEQUENCE [LARGE SCALE GENOMIC DNA]</scope>
    <source>
        <strain evidence="14">ZHUSHIDOU_FW_LH</strain>
        <tissue evidence="14">Leaf</tissue>
    </source>
</reference>
<keyword evidence="9 12" id="KW-0503">Monooxygenase</keyword>
<keyword evidence="4 13" id="KW-0812">Transmembrane</keyword>
<dbReference type="InterPro" id="IPR017972">
    <property type="entry name" value="Cyt_P450_CS"/>
</dbReference>
<evidence type="ECO:0000256" key="5">
    <source>
        <dbReference type="ARBA" id="ARBA00022723"/>
    </source>
</evidence>
<dbReference type="GO" id="GO:0005506">
    <property type="term" value="F:iron ion binding"/>
    <property type="evidence" value="ECO:0007669"/>
    <property type="project" value="InterPro"/>
</dbReference>
<evidence type="ECO:0000256" key="10">
    <source>
        <dbReference type="ARBA" id="ARBA00023136"/>
    </source>
</evidence>
<comment type="similarity">
    <text evidence="2 12">Belongs to the cytochrome P450 family.</text>
</comment>
<comment type="caution">
    <text evidence="14">The sequence shown here is derived from an EMBL/GenBank/DDBJ whole genome shotgun (WGS) entry which is preliminary data.</text>
</comment>
<evidence type="ECO:0000313" key="14">
    <source>
        <dbReference type="EMBL" id="KAK7266929.1"/>
    </source>
</evidence>
<dbReference type="InterPro" id="IPR002401">
    <property type="entry name" value="Cyt_P450_E_grp-I"/>
</dbReference>
<keyword evidence="10 13" id="KW-0472">Membrane</keyword>
<gene>
    <name evidence="14" type="ORF">RIF29_19590</name>
</gene>
<dbReference type="Gene3D" id="1.10.630.10">
    <property type="entry name" value="Cytochrome P450"/>
    <property type="match status" value="1"/>
</dbReference>
<evidence type="ECO:0008006" key="16">
    <source>
        <dbReference type="Google" id="ProtNLM"/>
    </source>
</evidence>
<keyword evidence="6 13" id="KW-1133">Transmembrane helix</keyword>
<dbReference type="GO" id="GO:0020037">
    <property type="term" value="F:heme binding"/>
    <property type="evidence" value="ECO:0007669"/>
    <property type="project" value="InterPro"/>
</dbReference>
<dbReference type="Pfam" id="PF00067">
    <property type="entry name" value="p450"/>
    <property type="match status" value="1"/>
</dbReference>
<evidence type="ECO:0000313" key="15">
    <source>
        <dbReference type="Proteomes" id="UP001372338"/>
    </source>
</evidence>
<evidence type="ECO:0000256" key="6">
    <source>
        <dbReference type="ARBA" id="ARBA00022989"/>
    </source>
</evidence>
<dbReference type="Proteomes" id="UP001372338">
    <property type="component" value="Unassembled WGS sequence"/>
</dbReference>
<evidence type="ECO:0000256" key="11">
    <source>
        <dbReference type="PIRSR" id="PIRSR602401-1"/>
    </source>
</evidence>
<dbReference type="InterPro" id="IPR050665">
    <property type="entry name" value="Cytochrome_P450_Monooxygen"/>
</dbReference>
<dbReference type="GO" id="GO:0004497">
    <property type="term" value="F:monooxygenase activity"/>
    <property type="evidence" value="ECO:0007669"/>
    <property type="project" value="UniProtKB-KW"/>
</dbReference>
<evidence type="ECO:0000256" key="2">
    <source>
        <dbReference type="ARBA" id="ARBA00010617"/>
    </source>
</evidence>
<dbReference type="InterPro" id="IPR036396">
    <property type="entry name" value="Cyt_P450_sf"/>
</dbReference>
<evidence type="ECO:0000256" key="7">
    <source>
        <dbReference type="ARBA" id="ARBA00023002"/>
    </source>
</evidence>
<evidence type="ECO:0000256" key="1">
    <source>
        <dbReference type="ARBA" id="ARBA00004167"/>
    </source>
</evidence>
<keyword evidence="15" id="KW-1185">Reference proteome</keyword>
<dbReference type="GO" id="GO:0016020">
    <property type="term" value="C:membrane"/>
    <property type="evidence" value="ECO:0007669"/>
    <property type="project" value="UniProtKB-SubCell"/>
</dbReference>
<organism evidence="14 15">
    <name type="scientific">Crotalaria pallida</name>
    <name type="common">Smooth rattlebox</name>
    <name type="synonym">Crotalaria striata</name>
    <dbReference type="NCBI Taxonomy" id="3830"/>
    <lineage>
        <taxon>Eukaryota</taxon>
        <taxon>Viridiplantae</taxon>
        <taxon>Streptophyta</taxon>
        <taxon>Embryophyta</taxon>
        <taxon>Tracheophyta</taxon>
        <taxon>Spermatophyta</taxon>
        <taxon>Magnoliopsida</taxon>
        <taxon>eudicotyledons</taxon>
        <taxon>Gunneridae</taxon>
        <taxon>Pentapetalae</taxon>
        <taxon>rosids</taxon>
        <taxon>fabids</taxon>
        <taxon>Fabales</taxon>
        <taxon>Fabaceae</taxon>
        <taxon>Papilionoideae</taxon>
        <taxon>50 kb inversion clade</taxon>
        <taxon>genistoids sensu lato</taxon>
        <taxon>core genistoids</taxon>
        <taxon>Crotalarieae</taxon>
        <taxon>Crotalaria</taxon>
    </lineage>
</organism>
<dbReference type="PRINTS" id="PR00463">
    <property type="entry name" value="EP450I"/>
</dbReference>
<dbReference type="PRINTS" id="PR00385">
    <property type="entry name" value="P450"/>
</dbReference>
<dbReference type="PROSITE" id="PS00086">
    <property type="entry name" value="CYTOCHROME_P450"/>
    <property type="match status" value="1"/>
</dbReference>
<dbReference type="PANTHER" id="PTHR24282:SF130">
    <property type="entry name" value="CYTOCHROME P450 FAMILY PROTEIN"/>
    <property type="match status" value="1"/>
</dbReference>
<sequence length="560" mass="63029">MVMKEIFWSGVVIVICSVIALCKKLWLQPRRIRSILQKQGISGPKPSFPLGNISEMLRIQHQPPGSVDDLNKWVYSLFPYFCTWMQRYDSTINVLISRGALFYEIILFHGSGFGSSPIYMYSTGIKQHLFVASSELIKELNLYTSLDIGRPTHLTESLKPLLGSSGILSINGQKWAFQRNLIAPEFFISKIKNMVDLMEETAMAIVRKWESCITESEGGIAEIVVDIDLKVFTGDIISKACFGSSYAQGMQIFAKLNALLAILGRPSNLFGFLNLRYLPTKENREIWKLEKEVETLIMKIIHDREAENQNGINGNHQKDLLQILLEGLANATTSNSNGKGSLKPKKEEMYQLLIDICKNFYFAGADTSASSVTWTLMLLALHPEWQQRVRSEIVESFGNSLSFNDIDKLQKLKALNMVIQESLRLYGPAVITLREALADVKLGEFILPKGINLWLFQPAFHRDPDNWGPDACEFKPERFAGGVSGACKYPQAFAPFGFGNRICLGQNFSMIEMKVVLCLLLSNFSFAPSPNYQHCPDYKIVLMPKYGMKLLVSKVLKTGA</sequence>
<dbReference type="GO" id="GO:0016705">
    <property type="term" value="F:oxidoreductase activity, acting on paired donors, with incorporation or reduction of molecular oxygen"/>
    <property type="evidence" value="ECO:0007669"/>
    <property type="project" value="InterPro"/>
</dbReference>
<dbReference type="PANTHER" id="PTHR24282">
    <property type="entry name" value="CYTOCHROME P450 FAMILY MEMBER"/>
    <property type="match status" value="1"/>
</dbReference>
<dbReference type="InterPro" id="IPR001128">
    <property type="entry name" value="Cyt_P450"/>
</dbReference>
<proteinExistence type="inferred from homology"/>
<comment type="cofactor">
    <cofactor evidence="11">
        <name>heme</name>
        <dbReference type="ChEBI" id="CHEBI:30413"/>
    </cofactor>
</comment>
<dbReference type="EMBL" id="JAYWIO010000004">
    <property type="protein sequence ID" value="KAK7266929.1"/>
    <property type="molecule type" value="Genomic_DNA"/>
</dbReference>
<keyword evidence="3 11" id="KW-0349">Heme</keyword>
<keyword evidence="5 11" id="KW-0479">Metal-binding</keyword>
<evidence type="ECO:0000256" key="3">
    <source>
        <dbReference type="ARBA" id="ARBA00022617"/>
    </source>
</evidence>
<name>A0AAN9F1J7_CROPI</name>
<protein>
    <recommendedName>
        <fullName evidence="16">Cytochrome P450</fullName>
    </recommendedName>
</protein>
<keyword evidence="7 12" id="KW-0560">Oxidoreductase</keyword>
<evidence type="ECO:0000256" key="12">
    <source>
        <dbReference type="RuleBase" id="RU000461"/>
    </source>
</evidence>
<evidence type="ECO:0000256" key="13">
    <source>
        <dbReference type="SAM" id="Phobius"/>
    </source>
</evidence>
<comment type="subcellular location">
    <subcellularLocation>
        <location evidence="1">Membrane</location>
        <topology evidence="1">Single-pass membrane protein</topology>
    </subcellularLocation>
</comment>
<evidence type="ECO:0000256" key="4">
    <source>
        <dbReference type="ARBA" id="ARBA00022692"/>
    </source>
</evidence>